<name>T1AIB5_9ZZZZ</name>
<reference evidence="1" key="2">
    <citation type="journal article" date="2014" name="ISME J.">
        <title>Microbial stratification in low pH oxic and suboxic macroscopic growths along an acid mine drainage.</title>
        <authorList>
            <person name="Mendez-Garcia C."/>
            <person name="Mesa V."/>
            <person name="Sprenger R.R."/>
            <person name="Richter M."/>
            <person name="Diez M.S."/>
            <person name="Solano J."/>
            <person name="Bargiela R."/>
            <person name="Golyshina O.V."/>
            <person name="Manteca A."/>
            <person name="Ramos J.L."/>
            <person name="Gallego J.R."/>
            <person name="Llorente I."/>
            <person name="Martins Dos Santos V.A."/>
            <person name="Jensen O.N."/>
            <person name="Pelaez A.I."/>
            <person name="Sanchez J."/>
            <person name="Ferrer M."/>
        </authorList>
    </citation>
    <scope>NUCLEOTIDE SEQUENCE</scope>
</reference>
<comment type="caution">
    <text evidence="1">The sequence shown here is derived from an EMBL/GenBank/DDBJ whole genome shotgun (WGS) entry which is preliminary data.</text>
</comment>
<feature type="non-terminal residue" evidence="1">
    <location>
        <position position="1"/>
    </location>
</feature>
<dbReference type="EMBL" id="AUZZ01003714">
    <property type="protein sequence ID" value="EQD56253.1"/>
    <property type="molecule type" value="Genomic_DNA"/>
</dbReference>
<accession>T1AIB5</accession>
<sequence length="100" mass="11273">NLVMAVGYAHKKRVYTATATGFAKSFRFNVDAQFCLSDHADFKQSIEYIDAVSPKKVYTYGGNREVFARNLCKMGYEAEAYTEKEMRAYTDKPMTSVASA</sequence>
<protein>
    <submittedName>
        <fullName evidence="1">Uncharacterized protein</fullName>
    </submittedName>
</protein>
<dbReference type="SUPFAM" id="SSF56281">
    <property type="entry name" value="Metallo-hydrolase/oxidoreductase"/>
    <property type="match status" value="1"/>
</dbReference>
<reference evidence="1" key="1">
    <citation type="submission" date="2013-08" db="EMBL/GenBank/DDBJ databases">
        <authorList>
            <person name="Mendez C."/>
            <person name="Richter M."/>
            <person name="Ferrer M."/>
            <person name="Sanchez J."/>
        </authorList>
    </citation>
    <scope>NUCLEOTIDE SEQUENCE</scope>
</reference>
<dbReference type="AlphaFoldDB" id="T1AIB5"/>
<organism evidence="1">
    <name type="scientific">mine drainage metagenome</name>
    <dbReference type="NCBI Taxonomy" id="410659"/>
    <lineage>
        <taxon>unclassified sequences</taxon>
        <taxon>metagenomes</taxon>
        <taxon>ecological metagenomes</taxon>
    </lineage>
</organism>
<gene>
    <name evidence="1" type="ORF">B2A_05350</name>
</gene>
<evidence type="ECO:0000313" key="1">
    <source>
        <dbReference type="EMBL" id="EQD56253.1"/>
    </source>
</evidence>
<dbReference type="InterPro" id="IPR036866">
    <property type="entry name" value="RibonucZ/Hydroxyglut_hydro"/>
</dbReference>
<proteinExistence type="predicted"/>